<organism evidence="12 13">
    <name type="scientific">Alkalibacterium pelagium</name>
    <dbReference type="NCBI Taxonomy" id="426702"/>
    <lineage>
        <taxon>Bacteria</taxon>
        <taxon>Bacillati</taxon>
        <taxon>Bacillota</taxon>
        <taxon>Bacilli</taxon>
        <taxon>Lactobacillales</taxon>
        <taxon>Carnobacteriaceae</taxon>
        <taxon>Alkalibacterium</taxon>
    </lineage>
</organism>
<name>A0A1H7MA98_9LACT</name>
<evidence type="ECO:0000256" key="5">
    <source>
        <dbReference type="ARBA" id="ARBA00022679"/>
    </source>
</evidence>
<evidence type="ECO:0000256" key="2">
    <source>
        <dbReference type="ARBA" id="ARBA00004370"/>
    </source>
</evidence>
<dbReference type="InterPro" id="IPR003660">
    <property type="entry name" value="HAMP_dom"/>
</dbReference>
<evidence type="ECO:0000256" key="6">
    <source>
        <dbReference type="ARBA" id="ARBA00022777"/>
    </source>
</evidence>
<dbReference type="Pfam" id="PF02518">
    <property type="entry name" value="HATPase_c"/>
    <property type="match status" value="1"/>
</dbReference>
<dbReference type="InterPro" id="IPR005467">
    <property type="entry name" value="His_kinase_dom"/>
</dbReference>
<dbReference type="Gene3D" id="3.30.565.10">
    <property type="entry name" value="Histidine kinase-like ATPase, C-terminal domain"/>
    <property type="match status" value="1"/>
</dbReference>
<dbReference type="AlphaFoldDB" id="A0A1H7MA98"/>
<dbReference type="Gene3D" id="1.10.287.130">
    <property type="match status" value="1"/>
</dbReference>
<dbReference type="FunFam" id="3.30.565.10:FF:000006">
    <property type="entry name" value="Sensor histidine kinase WalK"/>
    <property type="match status" value="1"/>
</dbReference>
<keyword evidence="9" id="KW-0812">Transmembrane</keyword>
<evidence type="ECO:0000256" key="8">
    <source>
        <dbReference type="SAM" id="Coils"/>
    </source>
</evidence>
<gene>
    <name evidence="12" type="ORF">SAMN04488099_11128</name>
</gene>
<dbReference type="GO" id="GO:0000155">
    <property type="term" value="F:phosphorelay sensor kinase activity"/>
    <property type="evidence" value="ECO:0007669"/>
    <property type="project" value="InterPro"/>
</dbReference>
<keyword evidence="7" id="KW-0902">Two-component regulatory system</keyword>
<dbReference type="GO" id="GO:0016036">
    <property type="term" value="P:cellular response to phosphate starvation"/>
    <property type="evidence" value="ECO:0007669"/>
    <property type="project" value="TreeGrafter"/>
</dbReference>
<keyword evidence="13" id="KW-1185">Reference proteome</keyword>
<keyword evidence="4" id="KW-0597">Phosphoprotein</keyword>
<feature type="domain" description="Histidine kinase" evidence="10">
    <location>
        <begin position="242"/>
        <end position="455"/>
    </location>
</feature>
<dbReference type="PROSITE" id="PS50885">
    <property type="entry name" value="HAMP"/>
    <property type="match status" value="1"/>
</dbReference>
<evidence type="ECO:0000259" key="10">
    <source>
        <dbReference type="PROSITE" id="PS50109"/>
    </source>
</evidence>
<dbReference type="PANTHER" id="PTHR45453:SF1">
    <property type="entry name" value="PHOSPHATE REGULON SENSOR PROTEIN PHOR"/>
    <property type="match status" value="1"/>
</dbReference>
<dbReference type="EC" id="2.7.13.3" evidence="3"/>
<dbReference type="Pfam" id="PF00512">
    <property type="entry name" value="HisKA"/>
    <property type="match status" value="1"/>
</dbReference>
<comment type="catalytic activity">
    <reaction evidence="1">
        <text>ATP + protein L-histidine = ADP + protein N-phospho-L-histidine.</text>
        <dbReference type="EC" id="2.7.13.3"/>
    </reaction>
</comment>
<dbReference type="InterPro" id="IPR036097">
    <property type="entry name" value="HisK_dim/P_sf"/>
</dbReference>
<keyword evidence="6 12" id="KW-0418">Kinase</keyword>
<dbReference type="PANTHER" id="PTHR45453">
    <property type="entry name" value="PHOSPHATE REGULON SENSOR PROTEIN PHOR"/>
    <property type="match status" value="1"/>
</dbReference>
<feature type="coiled-coil region" evidence="8">
    <location>
        <begin position="276"/>
        <end position="306"/>
    </location>
</feature>
<dbReference type="EMBL" id="FNZU01000011">
    <property type="protein sequence ID" value="SEL08196.1"/>
    <property type="molecule type" value="Genomic_DNA"/>
</dbReference>
<dbReference type="CDD" id="cd00082">
    <property type="entry name" value="HisKA"/>
    <property type="match status" value="1"/>
</dbReference>
<evidence type="ECO:0000259" key="11">
    <source>
        <dbReference type="PROSITE" id="PS50885"/>
    </source>
</evidence>
<feature type="transmembrane region" description="Helical" evidence="9">
    <location>
        <begin position="9"/>
        <end position="31"/>
    </location>
</feature>
<dbReference type="SUPFAM" id="SSF55874">
    <property type="entry name" value="ATPase domain of HSP90 chaperone/DNA topoisomerase II/histidine kinase"/>
    <property type="match status" value="1"/>
</dbReference>
<dbReference type="SUPFAM" id="SSF47384">
    <property type="entry name" value="Homodimeric domain of signal transducing histidine kinase"/>
    <property type="match status" value="1"/>
</dbReference>
<reference evidence="13" key="1">
    <citation type="submission" date="2016-10" db="EMBL/GenBank/DDBJ databases">
        <authorList>
            <person name="Varghese N."/>
            <person name="Submissions S."/>
        </authorList>
    </citation>
    <scope>NUCLEOTIDE SEQUENCE [LARGE SCALE GENOMIC DNA]</scope>
    <source>
        <strain evidence="13">DSM 19183</strain>
    </source>
</reference>
<dbReference type="CDD" id="cd00075">
    <property type="entry name" value="HATPase"/>
    <property type="match status" value="1"/>
</dbReference>
<dbReference type="Gene3D" id="6.10.340.10">
    <property type="match status" value="1"/>
</dbReference>
<keyword evidence="9" id="KW-0472">Membrane</keyword>
<keyword evidence="8" id="KW-0175">Coiled coil</keyword>
<dbReference type="STRING" id="426702.SAMN04488099_11128"/>
<dbReference type="InterPro" id="IPR003661">
    <property type="entry name" value="HisK_dim/P_dom"/>
</dbReference>
<feature type="transmembrane region" description="Helical" evidence="9">
    <location>
        <begin position="157"/>
        <end position="179"/>
    </location>
</feature>
<dbReference type="RefSeq" id="WP_091481894.1">
    <property type="nucleotide sequence ID" value="NZ_BJYC01000013.1"/>
</dbReference>
<dbReference type="SMART" id="SM00387">
    <property type="entry name" value="HATPase_c"/>
    <property type="match status" value="1"/>
</dbReference>
<sequence length="456" mass="51109">MKKTLFSHLFFYILGGSISVIALFSFLTFQITGDQFDDYLSQRFIAERESVVETIETAYIEEGVWDEEVLSATIQNAMHSHILVSVEDAEGNEIISQTSPMRQHMQRMRTTELIPDENWLEEEIGLFSDGANIGTAVITYPGLQDYTAEEEEFLQDLTLLIFLMGILSVVIAGIVAYLISKRLSKPIADTSIMTQKIARGETLGAVKVDEKISELYNLQESVNTLAAQLAQQKLIRNQMVSDLAHEVRTPLTTLQGNIEAMIDGVWEVTPERLTSLDRQVKRLANLIQMIDQLEDAESSTSRIEREQVDIKALLLSVLMAFEHQAEEKGISLMLKAESVRVSADRNKLEQVFSNLLSNALKYTPEGGEIIFWARRVKDKAIIKIKDNGQGIPQDKSAYIFERFYQVEPSRNSELQGQGIGLAVVKSLVEAHGGTVEVESEENVGTTFTIILPITKD</sequence>
<evidence type="ECO:0000256" key="7">
    <source>
        <dbReference type="ARBA" id="ARBA00023012"/>
    </source>
</evidence>
<comment type="subcellular location">
    <subcellularLocation>
        <location evidence="2">Membrane</location>
    </subcellularLocation>
</comment>
<dbReference type="PROSITE" id="PS50109">
    <property type="entry name" value="HIS_KIN"/>
    <property type="match status" value="1"/>
</dbReference>
<evidence type="ECO:0000256" key="3">
    <source>
        <dbReference type="ARBA" id="ARBA00012438"/>
    </source>
</evidence>
<dbReference type="SMART" id="SM00388">
    <property type="entry name" value="HisKA"/>
    <property type="match status" value="1"/>
</dbReference>
<evidence type="ECO:0000256" key="9">
    <source>
        <dbReference type="SAM" id="Phobius"/>
    </source>
</evidence>
<dbReference type="InterPro" id="IPR036890">
    <property type="entry name" value="HATPase_C_sf"/>
</dbReference>
<dbReference type="Proteomes" id="UP000199081">
    <property type="component" value="Unassembled WGS sequence"/>
</dbReference>
<evidence type="ECO:0000313" key="12">
    <source>
        <dbReference type="EMBL" id="SEL08196.1"/>
    </source>
</evidence>
<dbReference type="GO" id="GO:0004721">
    <property type="term" value="F:phosphoprotein phosphatase activity"/>
    <property type="evidence" value="ECO:0007669"/>
    <property type="project" value="TreeGrafter"/>
</dbReference>
<evidence type="ECO:0000256" key="4">
    <source>
        <dbReference type="ARBA" id="ARBA00022553"/>
    </source>
</evidence>
<protein>
    <recommendedName>
        <fullName evidence="3">histidine kinase</fullName>
        <ecNumber evidence="3">2.7.13.3</ecNumber>
    </recommendedName>
</protein>
<evidence type="ECO:0000256" key="1">
    <source>
        <dbReference type="ARBA" id="ARBA00000085"/>
    </source>
</evidence>
<dbReference type="InterPro" id="IPR050351">
    <property type="entry name" value="BphY/WalK/GraS-like"/>
</dbReference>
<dbReference type="GO" id="GO:0005886">
    <property type="term" value="C:plasma membrane"/>
    <property type="evidence" value="ECO:0007669"/>
    <property type="project" value="TreeGrafter"/>
</dbReference>
<dbReference type="OrthoDB" id="9813151at2"/>
<dbReference type="PRINTS" id="PR00344">
    <property type="entry name" value="BCTRLSENSOR"/>
</dbReference>
<dbReference type="InterPro" id="IPR004358">
    <property type="entry name" value="Sig_transdc_His_kin-like_C"/>
</dbReference>
<keyword evidence="9" id="KW-1133">Transmembrane helix</keyword>
<evidence type="ECO:0000313" key="13">
    <source>
        <dbReference type="Proteomes" id="UP000199081"/>
    </source>
</evidence>
<dbReference type="InterPro" id="IPR003594">
    <property type="entry name" value="HATPase_dom"/>
</dbReference>
<proteinExistence type="predicted"/>
<accession>A0A1H7MA98</accession>
<feature type="domain" description="HAMP" evidence="11">
    <location>
        <begin position="181"/>
        <end position="234"/>
    </location>
</feature>
<keyword evidence="5" id="KW-0808">Transferase</keyword>